<protein>
    <submittedName>
        <fullName evidence="11">SET and MYND domain-containing protein 4 isoform X1</fullName>
    </submittedName>
</protein>
<dbReference type="GO" id="GO:0042826">
    <property type="term" value="F:histone deacetylase binding"/>
    <property type="evidence" value="ECO:0007669"/>
    <property type="project" value="TreeGrafter"/>
</dbReference>
<evidence type="ECO:0000256" key="5">
    <source>
        <dbReference type="ARBA" id="ARBA00022679"/>
    </source>
</evidence>
<name>A0A455B8K1_PHYMC</name>
<keyword evidence="7" id="KW-0539">Nucleus</keyword>
<evidence type="ECO:0000313" key="11">
    <source>
        <dbReference type="RefSeq" id="XP_028340316.1"/>
    </source>
</evidence>
<dbReference type="GO" id="GO:0008168">
    <property type="term" value="F:methyltransferase activity"/>
    <property type="evidence" value="ECO:0007669"/>
    <property type="project" value="UniProtKB-KW"/>
</dbReference>
<comment type="subcellular location">
    <subcellularLocation>
        <location evidence="2">Cytoplasm</location>
    </subcellularLocation>
    <subcellularLocation>
        <location evidence="1">Nucleus</location>
    </subcellularLocation>
</comment>
<evidence type="ECO:0000256" key="4">
    <source>
        <dbReference type="ARBA" id="ARBA00022603"/>
    </source>
</evidence>
<dbReference type="Gene3D" id="1.25.40.10">
    <property type="entry name" value="Tetratricopeptide repeat domain"/>
    <property type="match status" value="1"/>
</dbReference>
<dbReference type="SUPFAM" id="SSF48452">
    <property type="entry name" value="TPR-like"/>
    <property type="match status" value="1"/>
</dbReference>
<evidence type="ECO:0000256" key="7">
    <source>
        <dbReference type="ARBA" id="ARBA00023242"/>
    </source>
</evidence>
<evidence type="ECO:0000259" key="9">
    <source>
        <dbReference type="PROSITE" id="PS50280"/>
    </source>
</evidence>
<dbReference type="GeneID" id="102977420"/>
<dbReference type="GO" id="GO:0005737">
    <property type="term" value="C:cytoplasm"/>
    <property type="evidence" value="ECO:0007669"/>
    <property type="project" value="UniProtKB-SubCell"/>
</dbReference>
<evidence type="ECO:0000256" key="8">
    <source>
        <dbReference type="ARBA" id="ARBA00048985"/>
    </source>
</evidence>
<dbReference type="PANTHER" id="PTHR46165:SF2">
    <property type="entry name" value="SET AND MYND DOMAIN-CONTAINING PROTEIN 4"/>
    <property type="match status" value="1"/>
</dbReference>
<keyword evidence="4" id="KW-0489">Methyltransferase</keyword>
<dbReference type="KEGG" id="pcad:102977420"/>
<dbReference type="RefSeq" id="XP_028340316.1">
    <property type="nucleotide sequence ID" value="XM_028484515.2"/>
</dbReference>
<dbReference type="PROSITE" id="PS50280">
    <property type="entry name" value="SET"/>
    <property type="match status" value="1"/>
</dbReference>
<keyword evidence="10" id="KW-1185">Reference proteome</keyword>
<dbReference type="OrthoDB" id="62495at2759"/>
<dbReference type="InterPro" id="IPR001214">
    <property type="entry name" value="SET_dom"/>
</dbReference>
<feature type="domain" description="SET" evidence="9">
    <location>
        <begin position="1"/>
        <end position="83"/>
    </location>
</feature>
<comment type="catalytic activity">
    <reaction evidence="8">
        <text>L-lysyl-[protein] + S-adenosyl-L-methionine = N(6)-methyl-L-lysyl-[protein] + S-adenosyl-L-homocysteine + H(+)</text>
        <dbReference type="Rhea" id="RHEA:51736"/>
        <dbReference type="Rhea" id="RHEA-COMP:9752"/>
        <dbReference type="Rhea" id="RHEA-COMP:13053"/>
        <dbReference type="ChEBI" id="CHEBI:15378"/>
        <dbReference type="ChEBI" id="CHEBI:29969"/>
        <dbReference type="ChEBI" id="CHEBI:57856"/>
        <dbReference type="ChEBI" id="CHEBI:59789"/>
        <dbReference type="ChEBI" id="CHEBI:61929"/>
    </reaction>
</comment>
<accession>A0A455B8K1</accession>
<keyword evidence="5" id="KW-0808">Transferase</keyword>
<dbReference type="Pfam" id="PF00856">
    <property type="entry name" value="SET"/>
    <property type="match status" value="1"/>
</dbReference>
<dbReference type="InterPro" id="IPR011990">
    <property type="entry name" value="TPR-like_helical_dom_sf"/>
</dbReference>
<evidence type="ECO:0000256" key="3">
    <source>
        <dbReference type="ARBA" id="ARBA00022490"/>
    </source>
</evidence>
<dbReference type="Gene3D" id="2.170.270.10">
    <property type="entry name" value="SET domain"/>
    <property type="match status" value="1"/>
</dbReference>
<evidence type="ECO:0000256" key="2">
    <source>
        <dbReference type="ARBA" id="ARBA00004496"/>
    </source>
</evidence>
<gene>
    <name evidence="11" type="primary">LOC102977420</name>
</gene>
<evidence type="ECO:0000313" key="10">
    <source>
        <dbReference type="Proteomes" id="UP000248484"/>
    </source>
</evidence>
<dbReference type="Proteomes" id="UP000248484">
    <property type="component" value="Unplaced"/>
</dbReference>
<dbReference type="GO" id="GO:0005634">
    <property type="term" value="C:nucleus"/>
    <property type="evidence" value="ECO:0007669"/>
    <property type="project" value="UniProtKB-SubCell"/>
</dbReference>
<dbReference type="InterPro" id="IPR052097">
    <property type="entry name" value="SET-MYND_domain_protein"/>
</dbReference>
<dbReference type="InterPro" id="IPR044421">
    <property type="entry name" value="SMYD4_SET"/>
</dbReference>
<dbReference type="GO" id="GO:0032259">
    <property type="term" value="P:methylation"/>
    <property type="evidence" value="ECO:0007669"/>
    <property type="project" value="UniProtKB-KW"/>
</dbReference>
<dbReference type="CDD" id="cd10536">
    <property type="entry name" value="SET_SMYD4"/>
    <property type="match status" value="1"/>
</dbReference>
<proteinExistence type="predicted"/>
<sequence length="312" mass="34499">MEGKARTSVLTHFSLFPLALSGSEENLITDSRQVRLATGLFPVISLLNHSCSPNTSVSFISTVATVRASQQIRKGQEILHCYGPHKNRMGVAERRQKLRSQYFFDCNCPPCEREEQGPSQGPGREAFCCHRCRALLQGDDVLSCGSTSCTESVSRDHLVSQLQDLQQQVGIARKLLRNGELEGAIQLLLGCQHDAESFLLAEHGMVGEIEDDLAQAYAALGDWEKSATHLQKSLRVVEVRHGPSSVEMGHELFKLAQIFFNGFAIPEALNTIQQAEKVLLVHCGPWNDEIQELQKMKSCLLDLPPIPVGPNE</sequence>
<evidence type="ECO:0000256" key="1">
    <source>
        <dbReference type="ARBA" id="ARBA00004123"/>
    </source>
</evidence>
<dbReference type="InParanoid" id="A0A455B8K1"/>
<dbReference type="PANTHER" id="PTHR46165">
    <property type="entry name" value="SET AND MYND DOMAIN-CONTAINING PROTEIN 4"/>
    <property type="match status" value="1"/>
</dbReference>
<dbReference type="AlphaFoldDB" id="A0A455B8K1"/>
<reference evidence="11" key="1">
    <citation type="submission" date="2025-08" db="UniProtKB">
        <authorList>
            <consortium name="RefSeq"/>
        </authorList>
    </citation>
    <scope>IDENTIFICATION</scope>
    <source>
        <tissue evidence="11">Muscle</tissue>
    </source>
</reference>
<evidence type="ECO:0000256" key="6">
    <source>
        <dbReference type="ARBA" id="ARBA00022691"/>
    </source>
</evidence>
<dbReference type="GO" id="GO:0007507">
    <property type="term" value="P:heart development"/>
    <property type="evidence" value="ECO:0007669"/>
    <property type="project" value="TreeGrafter"/>
</dbReference>
<organism evidence="10 11">
    <name type="scientific">Physeter macrocephalus</name>
    <name type="common">Sperm whale</name>
    <name type="synonym">Physeter catodon</name>
    <dbReference type="NCBI Taxonomy" id="9755"/>
    <lineage>
        <taxon>Eukaryota</taxon>
        <taxon>Metazoa</taxon>
        <taxon>Chordata</taxon>
        <taxon>Craniata</taxon>
        <taxon>Vertebrata</taxon>
        <taxon>Euteleostomi</taxon>
        <taxon>Mammalia</taxon>
        <taxon>Eutheria</taxon>
        <taxon>Laurasiatheria</taxon>
        <taxon>Artiodactyla</taxon>
        <taxon>Whippomorpha</taxon>
        <taxon>Cetacea</taxon>
        <taxon>Odontoceti</taxon>
        <taxon>Physeteridae</taxon>
        <taxon>Physeter</taxon>
    </lineage>
</organism>
<keyword evidence="6" id="KW-0949">S-adenosyl-L-methionine</keyword>
<keyword evidence="3" id="KW-0963">Cytoplasm</keyword>
<dbReference type="SUPFAM" id="SSF82199">
    <property type="entry name" value="SET domain"/>
    <property type="match status" value="1"/>
</dbReference>
<dbReference type="InterPro" id="IPR046341">
    <property type="entry name" value="SET_dom_sf"/>
</dbReference>